<evidence type="ECO:0000256" key="5">
    <source>
        <dbReference type="SAM" id="MobiDB-lite"/>
    </source>
</evidence>
<evidence type="ECO:0000256" key="3">
    <source>
        <dbReference type="ARBA" id="ARBA00022989"/>
    </source>
</evidence>
<evidence type="ECO:0000256" key="2">
    <source>
        <dbReference type="ARBA" id="ARBA00022692"/>
    </source>
</evidence>
<dbReference type="Pfam" id="PF04505">
    <property type="entry name" value="CD225"/>
    <property type="match status" value="1"/>
</dbReference>
<comment type="caution">
    <text evidence="7">The sequence shown here is derived from an EMBL/GenBank/DDBJ whole genome shotgun (WGS) entry which is preliminary data.</text>
</comment>
<dbReference type="RefSeq" id="WP_164306513.1">
    <property type="nucleotide sequence ID" value="NZ_BAABAD010000004.1"/>
</dbReference>
<reference evidence="7 8" key="1">
    <citation type="submission" date="2020-09" db="EMBL/GenBank/DDBJ databases">
        <title>Novel species in genus Gordonia.</title>
        <authorList>
            <person name="Zhang G."/>
        </authorList>
    </citation>
    <scope>NUCLEOTIDE SEQUENCE [LARGE SCALE GENOMIC DNA]</scope>
    <source>
        <strain evidence="7 8">ON-33</strain>
    </source>
</reference>
<keyword evidence="3 6" id="KW-1133">Transmembrane helix</keyword>
<proteinExistence type="predicted"/>
<keyword evidence="4 6" id="KW-0472">Membrane</keyword>
<name>A0ABR7WEM4_9ACTN</name>
<protein>
    <submittedName>
        <fullName evidence="7">CD225/dispanin family protein</fullName>
    </submittedName>
</protein>
<evidence type="ECO:0000256" key="6">
    <source>
        <dbReference type="SAM" id="Phobius"/>
    </source>
</evidence>
<sequence length="110" mass="11655">MYPYPMPAHHRDAAPAPRIPSTPPVPPTNAGWVVAAVIFFWPVAFAAANHSSRVFSLWSTGDYVAAQHASERAKALGKIALVVWAVLLVVMVVFYGAAIAMAISASSHTG</sequence>
<dbReference type="EMBL" id="JACWMS010000002">
    <property type="protein sequence ID" value="MBD1320189.1"/>
    <property type="molecule type" value="Genomic_DNA"/>
</dbReference>
<feature type="region of interest" description="Disordered" evidence="5">
    <location>
        <begin position="1"/>
        <end position="21"/>
    </location>
</feature>
<evidence type="ECO:0000313" key="7">
    <source>
        <dbReference type="EMBL" id="MBD1320189.1"/>
    </source>
</evidence>
<feature type="transmembrane region" description="Helical" evidence="6">
    <location>
        <begin position="79"/>
        <end position="103"/>
    </location>
</feature>
<gene>
    <name evidence="7" type="ORF">IDF66_11370</name>
</gene>
<keyword evidence="2 6" id="KW-0812">Transmembrane</keyword>
<accession>A0ABR7WEM4</accession>
<evidence type="ECO:0000313" key="8">
    <source>
        <dbReference type="Proteomes" id="UP000602395"/>
    </source>
</evidence>
<evidence type="ECO:0000256" key="4">
    <source>
        <dbReference type="ARBA" id="ARBA00023136"/>
    </source>
</evidence>
<keyword evidence="8" id="KW-1185">Reference proteome</keyword>
<dbReference type="Proteomes" id="UP000602395">
    <property type="component" value="Unassembled WGS sequence"/>
</dbReference>
<dbReference type="InterPro" id="IPR007593">
    <property type="entry name" value="CD225/Dispanin_fam"/>
</dbReference>
<organism evidence="7 8">
    <name type="scientific">Gordonia hankookensis</name>
    <dbReference type="NCBI Taxonomy" id="589403"/>
    <lineage>
        <taxon>Bacteria</taxon>
        <taxon>Bacillati</taxon>
        <taxon>Actinomycetota</taxon>
        <taxon>Actinomycetes</taxon>
        <taxon>Mycobacteriales</taxon>
        <taxon>Gordoniaceae</taxon>
        <taxon>Gordonia</taxon>
    </lineage>
</organism>
<comment type="subcellular location">
    <subcellularLocation>
        <location evidence="1">Membrane</location>
    </subcellularLocation>
</comment>
<evidence type="ECO:0000256" key="1">
    <source>
        <dbReference type="ARBA" id="ARBA00004370"/>
    </source>
</evidence>
<feature type="transmembrane region" description="Helical" evidence="6">
    <location>
        <begin position="30"/>
        <end position="48"/>
    </location>
</feature>